<dbReference type="InterPro" id="IPR009057">
    <property type="entry name" value="Homeodomain-like_sf"/>
</dbReference>
<organism evidence="5 6">
    <name type="scientific">Novosphingobium hassiacum</name>
    <dbReference type="NCBI Taxonomy" id="173676"/>
    <lineage>
        <taxon>Bacteria</taxon>
        <taxon>Pseudomonadati</taxon>
        <taxon>Pseudomonadota</taxon>
        <taxon>Alphaproteobacteria</taxon>
        <taxon>Sphingomonadales</taxon>
        <taxon>Sphingomonadaceae</taxon>
        <taxon>Novosphingobium</taxon>
    </lineage>
</organism>
<comment type="caution">
    <text evidence="5">The sequence shown here is derived from an EMBL/GenBank/DDBJ whole genome shotgun (WGS) entry which is preliminary data.</text>
</comment>
<accession>A0A7W5ZWJ1</accession>
<dbReference type="Pfam" id="PF14525">
    <property type="entry name" value="AraC_binding_2"/>
    <property type="match status" value="1"/>
</dbReference>
<keyword evidence="3" id="KW-0804">Transcription</keyword>
<dbReference type="GO" id="GO:0003700">
    <property type="term" value="F:DNA-binding transcription factor activity"/>
    <property type="evidence" value="ECO:0007669"/>
    <property type="project" value="InterPro"/>
</dbReference>
<dbReference type="Proteomes" id="UP000562395">
    <property type="component" value="Unassembled WGS sequence"/>
</dbReference>
<evidence type="ECO:0000256" key="3">
    <source>
        <dbReference type="ARBA" id="ARBA00023163"/>
    </source>
</evidence>
<dbReference type="RefSeq" id="WP_183613671.1">
    <property type="nucleotide sequence ID" value="NZ_JACICY010000005.1"/>
</dbReference>
<dbReference type="AlphaFoldDB" id="A0A7W5ZWJ1"/>
<dbReference type="InterPro" id="IPR018060">
    <property type="entry name" value="HTH_AraC"/>
</dbReference>
<dbReference type="EMBL" id="JACICY010000005">
    <property type="protein sequence ID" value="MBB3861248.1"/>
    <property type="molecule type" value="Genomic_DNA"/>
</dbReference>
<dbReference type="InterPro" id="IPR020449">
    <property type="entry name" value="Tscrpt_reg_AraC-type_HTH"/>
</dbReference>
<dbReference type="GO" id="GO:0043565">
    <property type="term" value="F:sequence-specific DNA binding"/>
    <property type="evidence" value="ECO:0007669"/>
    <property type="project" value="InterPro"/>
</dbReference>
<dbReference type="PRINTS" id="PR00032">
    <property type="entry name" value="HTHARAC"/>
</dbReference>
<dbReference type="PROSITE" id="PS00041">
    <property type="entry name" value="HTH_ARAC_FAMILY_1"/>
    <property type="match status" value="1"/>
</dbReference>
<evidence type="ECO:0000256" key="2">
    <source>
        <dbReference type="ARBA" id="ARBA00023125"/>
    </source>
</evidence>
<gene>
    <name evidence="5" type="ORF">GGQ88_002520</name>
</gene>
<dbReference type="InterPro" id="IPR035418">
    <property type="entry name" value="AraC-bd_2"/>
</dbReference>
<sequence length="317" mass="35533">MGELHRFYTDDVTPPNRARYWNELADRVFAGTFINVPGDDFTGRMLTWRVGELDMIRADSTRSAVGRTPIAHDNERLILHLQCRGTSVHKQRNNECSLEPGDFVIASPHLPYSMNLTGHEMLVVEFPRAPLVERFPGVDDALLQRMCGATPGGRVFHDFLLSLWQQGERASEDSEWETGVNTVFYDLAALAMRGAQRPTAEVGEADLRRRVLAMISADLEDPALRTASIADACNISVRTVQNVFAAIGTTPTAHILEQRLRRAADRLVARPDASITEIAFELGFNDSAYFTRCFRQQFGAAPRDWRMGRGPKFAHES</sequence>
<dbReference type="SUPFAM" id="SSF46689">
    <property type="entry name" value="Homeodomain-like"/>
    <property type="match status" value="1"/>
</dbReference>
<dbReference type="Pfam" id="PF12833">
    <property type="entry name" value="HTH_18"/>
    <property type="match status" value="1"/>
</dbReference>
<dbReference type="InterPro" id="IPR018062">
    <property type="entry name" value="HTH_AraC-typ_CS"/>
</dbReference>
<evidence type="ECO:0000259" key="4">
    <source>
        <dbReference type="PROSITE" id="PS01124"/>
    </source>
</evidence>
<dbReference type="Gene3D" id="1.10.10.60">
    <property type="entry name" value="Homeodomain-like"/>
    <property type="match status" value="1"/>
</dbReference>
<proteinExistence type="predicted"/>
<evidence type="ECO:0000256" key="1">
    <source>
        <dbReference type="ARBA" id="ARBA00023015"/>
    </source>
</evidence>
<protein>
    <submittedName>
        <fullName evidence="5">AraC-like DNA-binding protein</fullName>
    </submittedName>
</protein>
<name>A0A7W5ZWJ1_9SPHN</name>
<dbReference type="PANTHER" id="PTHR46796">
    <property type="entry name" value="HTH-TYPE TRANSCRIPTIONAL ACTIVATOR RHAS-RELATED"/>
    <property type="match status" value="1"/>
</dbReference>
<dbReference type="SMART" id="SM00342">
    <property type="entry name" value="HTH_ARAC"/>
    <property type="match status" value="1"/>
</dbReference>
<dbReference type="PROSITE" id="PS01124">
    <property type="entry name" value="HTH_ARAC_FAMILY_2"/>
    <property type="match status" value="1"/>
</dbReference>
<evidence type="ECO:0000313" key="6">
    <source>
        <dbReference type="Proteomes" id="UP000562395"/>
    </source>
</evidence>
<keyword evidence="2 5" id="KW-0238">DNA-binding</keyword>
<keyword evidence="6" id="KW-1185">Reference proteome</keyword>
<dbReference type="PANTHER" id="PTHR46796:SF6">
    <property type="entry name" value="ARAC SUBFAMILY"/>
    <property type="match status" value="1"/>
</dbReference>
<evidence type="ECO:0000313" key="5">
    <source>
        <dbReference type="EMBL" id="MBB3861248.1"/>
    </source>
</evidence>
<reference evidence="5 6" key="1">
    <citation type="submission" date="2020-08" db="EMBL/GenBank/DDBJ databases">
        <title>Genomic Encyclopedia of Type Strains, Phase IV (KMG-IV): sequencing the most valuable type-strain genomes for metagenomic binning, comparative biology and taxonomic classification.</title>
        <authorList>
            <person name="Goeker M."/>
        </authorList>
    </citation>
    <scope>NUCLEOTIDE SEQUENCE [LARGE SCALE GENOMIC DNA]</scope>
    <source>
        <strain evidence="5 6">DSM 14552</strain>
    </source>
</reference>
<dbReference type="InterPro" id="IPR050204">
    <property type="entry name" value="AraC_XylS_family_regulators"/>
</dbReference>
<feature type="domain" description="HTH araC/xylS-type" evidence="4">
    <location>
        <begin position="209"/>
        <end position="308"/>
    </location>
</feature>
<keyword evidence="1" id="KW-0805">Transcription regulation</keyword>